<dbReference type="EMBL" id="JACXVP010000001">
    <property type="protein sequence ID" value="KAG5632694.1"/>
    <property type="molecule type" value="Genomic_DNA"/>
</dbReference>
<evidence type="ECO:0000313" key="2">
    <source>
        <dbReference type="Proteomes" id="UP000824120"/>
    </source>
</evidence>
<accession>A0A9J6B7M2</accession>
<name>A0A9J6B7M2_SOLCO</name>
<protein>
    <submittedName>
        <fullName evidence="1">Uncharacterized protein</fullName>
    </submittedName>
</protein>
<keyword evidence="2" id="KW-1185">Reference proteome</keyword>
<gene>
    <name evidence="1" type="ORF">H5410_004411</name>
</gene>
<sequence>MKESWWNEVKDSLFDYLDCECEEYSRLLCTEYFVVNTEFAEDCLIDLISINIVMVSKKDYNEKMGSGSGGDTWSMCGPHGF</sequence>
<comment type="caution">
    <text evidence="1">The sequence shown here is derived from an EMBL/GenBank/DDBJ whole genome shotgun (WGS) entry which is preliminary data.</text>
</comment>
<organism evidence="1 2">
    <name type="scientific">Solanum commersonii</name>
    <name type="common">Commerson's wild potato</name>
    <name type="synonym">Commerson's nightshade</name>
    <dbReference type="NCBI Taxonomy" id="4109"/>
    <lineage>
        <taxon>Eukaryota</taxon>
        <taxon>Viridiplantae</taxon>
        <taxon>Streptophyta</taxon>
        <taxon>Embryophyta</taxon>
        <taxon>Tracheophyta</taxon>
        <taxon>Spermatophyta</taxon>
        <taxon>Magnoliopsida</taxon>
        <taxon>eudicotyledons</taxon>
        <taxon>Gunneridae</taxon>
        <taxon>Pentapetalae</taxon>
        <taxon>asterids</taxon>
        <taxon>lamiids</taxon>
        <taxon>Solanales</taxon>
        <taxon>Solanaceae</taxon>
        <taxon>Solanoideae</taxon>
        <taxon>Solaneae</taxon>
        <taxon>Solanum</taxon>
    </lineage>
</organism>
<evidence type="ECO:0000313" key="1">
    <source>
        <dbReference type="EMBL" id="KAG5632694.1"/>
    </source>
</evidence>
<dbReference type="AlphaFoldDB" id="A0A9J6B7M2"/>
<proteinExistence type="predicted"/>
<reference evidence="1 2" key="1">
    <citation type="submission" date="2020-09" db="EMBL/GenBank/DDBJ databases">
        <title>De no assembly of potato wild relative species, Solanum commersonii.</title>
        <authorList>
            <person name="Cho K."/>
        </authorList>
    </citation>
    <scope>NUCLEOTIDE SEQUENCE [LARGE SCALE GENOMIC DNA]</scope>
    <source>
        <strain evidence="1">LZ3.2</strain>
        <tissue evidence="1">Leaf</tissue>
    </source>
</reference>
<dbReference type="Proteomes" id="UP000824120">
    <property type="component" value="Chromosome 1"/>
</dbReference>